<keyword evidence="3" id="KW-1185">Reference proteome</keyword>
<comment type="caution">
    <text evidence="2">The sequence shown here is derived from an EMBL/GenBank/DDBJ whole genome shotgun (WGS) entry which is preliminary data.</text>
</comment>
<organism evidence="2 3">
    <name type="scientific">Molorchus minor</name>
    <dbReference type="NCBI Taxonomy" id="1323400"/>
    <lineage>
        <taxon>Eukaryota</taxon>
        <taxon>Metazoa</taxon>
        <taxon>Ecdysozoa</taxon>
        <taxon>Arthropoda</taxon>
        <taxon>Hexapoda</taxon>
        <taxon>Insecta</taxon>
        <taxon>Pterygota</taxon>
        <taxon>Neoptera</taxon>
        <taxon>Endopterygota</taxon>
        <taxon>Coleoptera</taxon>
        <taxon>Polyphaga</taxon>
        <taxon>Cucujiformia</taxon>
        <taxon>Chrysomeloidea</taxon>
        <taxon>Cerambycidae</taxon>
        <taxon>Lamiinae</taxon>
        <taxon>Monochamini</taxon>
        <taxon>Molorchus</taxon>
    </lineage>
</organism>
<dbReference type="Proteomes" id="UP001162164">
    <property type="component" value="Unassembled WGS sequence"/>
</dbReference>
<dbReference type="EMBL" id="JAPWTJ010000297">
    <property type="protein sequence ID" value="KAJ8980005.1"/>
    <property type="molecule type" value="Genomic_DNA"/>
</dbReference>
<dbReference type="Pfam" id="PF03564">
    <property type="entry name" value="DUF1759"/>
    <property type="match status" value="1"/>
</dbReference>
<evidence type="ECO:0000313" key="3">
    <source>
        <dbReference type="Proteomes" id="UP001162164"/>
    </source>
</evidence>
<evidence type="ECO:0000256" key="1">
    <source>
        <dbReference type="SAM" id="Phobius"/>
    </source>
</evidence>
<protein>
    <submittedName>
        <fullName evidence="2">Uncharacterized protein</fullName>
    </submittedName>
</protein>
<dbReference type="InterPro" id="IPR005312">
    <property type="entry name" value="DUF1759"/>
</dbReference>
<reference evidence="2" key="1">
    <citation type="journal article" date="2023" name="Insect Mol. Biol.">
        <title>Genome sequencing provides insights into the evolution of gene families encoding plant cell wall-degrading enzymes in longhorned beetles.</title>
        <authorList>
            <person name="Shin N.R."/>
            <person name="Okamura Y."/>
            <person name="Kirsch R."/>
            <person name="Pauchet Y."/>
        </authorList>
    </citation>
    <scope>NUCLEOTIDE SEQUENCE</scope>
    <source>
        <strain evidence="2">MMC_N1</strain>
    </source>
</reference>
<keyword evidence="1" id="KW-0812">Transmembrane</keyword>
<feature type="transmembrane region" description="Helical" evidence="1">
    <location>
        <begin position="51"/>
        <end position="78"/>
    </location>
</feature>
<keyword evidence="1" id="KW-1133">Transmembrane helix</keyword>
<accession>A0ABQ9JP26</accession>
<gene>
    <name evidence="2" type="ORF">NQ317_016668</name>
</gene>
<keyword evidence="1" id="KW-0472">Membrane</keyword>
<name>A0ABQ9JP26_9CUCU</name>
<evidence type="ECO:0000313" key="2">
    <source>
        <dbReference type="EMBL" id="KAJ8980005.1"/>
    </source>
</evidence>
<sequence>MRVYHDSVTSVCIEETFNFGSIVSKFNRDPKTKLFETCGNPIINRRLRANVILILFLFSYYNGAFATNVSVLSSSWILRKTVPLRGFENKRLITNNHIKEILNLEKITKESSTLLRKLSDDLNKHVRCLKTLGHPIDTWDTLIIQIVVAKLDHVTLKEWEQFPIDGEYPTLAELLAFFKKRCELLEAIKNSEVWNTPRYKIC</sequence>
<proteinExistence type="predicted"/>